<dbReference type="PANTHER" id="PTHR22706:SF1">
    <property type="entry name" value="ASSEMBLY FACTOR FOR SPINDLE MICROTUBULES"/>
    <property type="match status" value="1"/>
</dbReference>
<evidence type="ECO:0000256" key="2">
    <source>
        <dbReference type="ARBA" id="ARBA00022490"/>
    </source>
</evidence>
<keyword evidence="6" id="KW-1185">Reference proteome</keyword>
<evidence type="ECO:0000256" key="3">
    <source>
        <dbReference type="ARBA" id="ARBA00022737"/>
    </source>
</evidence>
<name>A0AAD8N3S0_9APIA</name>
<keyword evidence="2" id="KW-0963">Cytoplasm</keyword>
<dbReference type="Pfam" id="PF00612">
    <property type="entry name" value="IQ"/>
    <property type="match status" value="2"/>
</dbReference>
<evidence type="ECO:0000256" key="4">
    <source>
        <dbReference type="ARBA" id="ARBA00022860"/>
    </source>
</evidence>
<organism evidence="5 6">
    <name type="scientific">Heracleum sosnowskyi</name>
    <dbReference type="NCBI Taxonomy" id="360622"/>
    <lineage>
        <taxon>Eukaryota</taxon>
        <taxon>Viridiplantae</taxon>
        <taxon>Streptophyta</taxon>
        <taxon>Embryophyta</taxon>
        <taxon>Tracheophyta</taxon>
        <taxon>Spermatophyta</taxon>
        <taxon>Magnoliopsida</taxon>
        <taxon>eudicotyledons</taxon>
        <taxon>Gunneridae</taxon>
        <taxon>Pentapetalae</taxon>
        <taxon>asterids</taxon>
        <taxon>campanulids</taxon>
        <taxon>Apiales</taxon>
        <taxon>Apiaceae</taxon>
        <taxon>Apioideae</taxon>
        <taxon>apioid superclade</taxon>
        <taxon>Tordylieae</taxon>
        <taxon>Tordyliinae</taxon>
        <taxon>Heracleum</taxon>
    </lineage>
</organism>
<evidence type="ECO:0000313" key="5">
    <source>
        <dbReference type="EMBL" id="KAK1394831.1"/>
    </source>
</evidence>
<dbReference type="InterPro" id="IPR000048">
    <property type="entry name" value="IQ_motif_EF-hand-BS"/>
</dbReference>
<dbReference type="Proteomes" id="UP001237642">
    <property type="component" value="Unassembled WGS sequence"/>
</dbReference>
<dbReference type="PROSITE" id="PS50096">
    <property type="entry name" value="IQ"/>
    <property type="match status" value="2"/>
</dbReference>
<dbReference type="AlphaFoldDB" id="A0AAD8N3S0"/>
<proteinExistence type="predicted"/>
<dbReference type="GO" id="GO:0005737">
    <property type="term" value="C:cytoplasm"/>
    <property type="evidence" value="ECO:0007669"/>
    <property type="project" value="UniProtKB-SubCell"/>
</dbReference>
<dbReference type="PANTHER" id="PTHR22706">
    <property type="entry name" value="ASSEMBLY FACTOR FOR SPINDLE MICROTUBULES"/>
    <property type="match status" value="1"/>
</dbReference>
<reference evidence="5" key="2">
    <citation type="submission" date="2023-05" db="EMBL/GenBank/DDBJ databases">
        <authorList>
            <person name="Schelkunov M.I."/>
        </authorList>
    </citation>
    <scope>NUCLEOTIDE SEQUENCE</scope>
    <source>
        <strain evidence="5">Hsosn_3</strain>
        <tissue evidence="5">Leaf</tissue>
    </source>
</reference>
<protein>
    <submittedName>
        <fullName evidence="5">Uncharacterized protein</fullName>
    </submittedName>
</protein>
<comment type="caution">
    <text evidence="5">The sequence shown here is derived from an EMBL/GenBank/DDBJ whole genome shotgun (WGS) entry which is preliminary data.</text>
</comment>
<evidence type="ECO:0000313" key="6">
    <source>
        <dbReference type="Proteomes" id="UP001237642"/>
    </source>
</evidence>
<comment type="subcellular location">
    <subcellularLocation>
        <location evidence="1">Cytoplasm</location>
    </subcellularLocation>
</comment>
<sequence length="151" mass="17368">MAELDALRTEFLGKSATTIQSKYWSYYARRTYLTLLVSTIEIQAYCRVRLAHQMYERRKREVACVRIQKEIRGSLSRRSYKKMQLSAIHIQAGMRGMSTRQDFYVKRKHNAATVIQETMHIHHGIQGDAADGKGVICKSDVDGVIHHGIQV</sequence>
<dbReference type="GO" id="GO:0007051">
    <property type="term" value="P:spindle organization"/>
    <property type="evidence" value="ECO:0007669"/>
    <property type="project" value="TreeGrafter"/>
</dbReference>
<dbReference type="Gene3D" id="1.20.5.190">
    <property type="match status" value="2"/>
</dbReference>
<dbReference type="SMART" id="SM00015">
    <property type="entry name" value="IQ"/>
    <property type="match status" value="2"/>
</dbReference>
<dbReference type="GO" id="GO:0051295">
    <property type="term" value="P:establishment of meiotic spindle localization"/>
    <property type="evidence" value="ECO:0007669"/>
    <property type="project" value="TreeGrafter"/>
</dbReference>
<dbReference type="InterPro" id="IPR027417">
    <property type="entry name" value="P-loop_NTPase"/>
</dbReference>
<dbReference type="EMBL" id="JAUIZM010000003">
    <property type="protein sequence ID" value="KAK1394831.1"/>
    <property type="molecule type" value="Genomic_DNA"/>
</dbReference>
<reference evidence="5" key="1">
    <citation type="submission" date="2023-02" db="EMBL/GenBank/DDBJ databases">
        <title>Genome of toxic invasive species Heracleum sosnowskyi carries increased number of genes despite the absence of recent whole-genome duplications.</title>
        <authorList>
            <person name="Schelkunov M."/>
            <person name="Shtratnikova V."/>
            <person name="Makarenko M."/>
            <person name="Klepikova A."/>
            <person name="Omelchenko D."/>
            <person name="Novikova G."/>
            <person name="Obukhova E."/>
            <person name="Bogdanov V."/>
            <person name="Penin A."/>
            <person name="Logacheva M."/>
        </authorList>
    </citation>
    <scope>NUCLEOTIDE SEQUENCE</scope>
    <source>
        <strain evidence="5">Hsosn_3</strain>
        <tissue evidence="5">Leaf</tissue>
    </source>
</reference>
<gene>
    <name evidence="5" type="ORF">POM88_013887</name>
</gene>
<keyword evidence="4" id="KW-0112">Calmodulin-binding</keyword>
<dbReference type="InterPro" id="IPR051185">
    <property type="entry name" value="ASPM"/>
</dbReference>
<dbReference type="SUPFAM" id="SSF52540">
    <property type="entry name" value="P-loop containing nucleoside triphosphate hydrolases"/>
    <property type="match status" value="1"/>
</dbReference>
<dbReference type="GO" id="GO:0005516">
    <property type="term" value="F:calmodulin binding"/>
    <property type="evidence" value="ECO:0007669"/>
    <property type="project" value="UniProtKB-KW"/>
</dbReference>
<keyword evidence="3" id="KW-0677">Repeat</keyword>
<evidence type="ECO:0000256" key="1">
    <source>
        <dbReference type="ARBA" id="ARBA00004496"/>
    </source>
</evidence>
<dbReference type="GO" id="GO:0000278">
    <property type="term" value="P:mitotic cell cycle"/>
    <property type="evidence" value="ECO:0007669"/>
    <property type="project" value="TreeGrafter"/>
</dbReference>
<dbReference type="GO" id="GO:0000922">
    <property type="term" value="C:spindle pole"/>
    <property type="evidence" value="ECO:0007669"/>
    <property type="project" value="TreeGrafter"/>
</dbReference>
<accession>A0AAD8N3S0</accession>